<dbReference type="PROSITE" id="PS50104">
    <property type="entry name" value="TIR"/>
    <property type="match status" value="1"/>
</dbReference>
<dbReference type="SMART" id="SM00255">
    <property type="entry name" value="TIR"/>
    <property type="match status" value="1"/>
</dbReference>
<dbReference type="PANTHER" id="PTHR24365">
    <property type="entry name" value="TOLL-LIKE RECEPTOR"/>
    <property type="match status" value="1"/>
</dbReference>
<dbReference type="Gene3D" id="3.40.50.10140">
    <property type="entry name" value="Toll/interleukin-1 receptor homology (TIR) domain"/>
    <property type="match status" value="1"/>
</dbReference>
<keyword evidence="7" id="KW-0677">Repeat</keyword>
<evidence type="ECO:0000256" key="9">
    <source>
        <dbReference type="ARBA" id="ARBA00022989"/>
    </source>
</evidence>
<dbReference type="InterPro" id="IPR003591">
    <property type="entry name" value="Leu-rich_rpt_typical-subtyp"/>
</dbReference>
<evidence type="ECO:0000313" key="15">
    <source>
        <dbReference type="EMBL" id="BBG28451.1"/>
    </source>
</evidence>
<evidence type="ECO:0000256" key="12">
    <source>
        <dbReference type="ARBA" id="ARBA00023180"/>
    </source>
</evidence>
<dbReference type="GO" id="GO:0038023">
    <property type="term" value="F:signaling receptor activity"/>
    <property type="evidence" value="ECO:0007669"/>
    <property type="project" value="TreeGrafter"/>
</dbReference>
<dbReference type="InterPro" id="IPR000157">
    <property type="entry name" value="TIR_dom"/>
</dbReference>
<dbReference type="InterPro" id="IPR001611">
    <property type="entry name" value="Leu-rich_rpt"/>
</dbReference>
<organism evidence="15">
    <name type="scientific">Gryllus bimaculatus</name>
    <name type="common">Two-spotted cricket</name>
    <dbReference type="NCBI Taxonomy" id="6999"/>
    <lineage>
        <taxon>Eukaryota</taxon>
        <taxon>Metazoa</taxon>
        <taxon>Ecdysozoa</taxon>
        <taxon>Arthropoda</taxon>
        <taxon>Hexapoda</taxon>
        <taxon>Insecta</taxon>
        <taxon>Pterygota</taxon>
        <taxon>Neoptera</taxon>
        <taxon>Polyneoptera</taxon>
        <taxon>Orthoptera</taxon>
        <taxon>Ensifera</taxon>
        <taxon>Gryllidea</taxon>
        <taxon>Grylloidea</taxon>
        <taxon>Gryllidae</taxon>
        <taxon>Gryllinae</taxon>
        <taxon>Gryllus</taxon>
    </lineage>
</organism>
<evidence type="ECO:0000259" key="14">
    <source>
        <dbReference type="PROSITE" id="PS50104"/>
    </source>
</evidence>
<feature type="domain" description="TIR" evidence="14">
    <location>
        <begin position="427"/>
        <end position="579"/>
    </location>
</feature>
<dbReference type="AlphaFoldDB" id="A0A455R5U1"/>
<dbReference type="SUPFAM" id="SSF52200">
    <property type="entry name" value="Toll/Interleukin receptor TIR domain"/>
    <property type="match status" value="1"/>
</dbReference>
<feature type="transmembrane region" description="Helical" evidence="13">
    <location>
        <begin position="371"/>
        <end position="394"/>
    </location>
</feature>
<keyword evidence="11 15" id="KW-0675">Receptor</keyword>
<keyword evidence="12" id="KW-0325">Glycoprotein</keyword>
<name>A0A455R5U1_GRYBI</name>
<evidence type="ECO:0000256" key="2">
    <source>
        <dbReference type="ARBA" id="ARBA00009634"/>
    </source>
</evidence>
<evidence type="ECO:0000256" key="10">
    <source>
        <dbReference type="ARBA" id="ARBA00023136"/>
    </source>
</evidence>
<dbReference type="PROSITE" id="PS51450">
    <property type="entry name" value="LRR"/>
    <property type="match status" value="2"/>
</dbReference>
<dbReference type="PANTHER" id="PTHR24365:SF530">
    <property type="entry name" value="MSTPROX-RELATED"/>
    <property type="match status" value="1"/>
</dbReference>
<protein>
    <submittedName>
        <fullName evidence="15">Toll-like receptor</fullName>
    </submittedName>
</protein>
<sequence>MTLANFLLGYLREGAAVEELEVHGGERWDGADILPVALRRLRALDFSRNGLTSFGTVNFERMPNLQHLNLSYNNLASVPGGVSLLRGLRVLDLSHNPLAAPRLMPALRPLLQLRVLNLSGTPLPGLDPLVPREEPLEPPTAAGRALYPQLEVLDVSTCNISDVASAGARCLLRKARRLHTLRLANNPLAAVPSDFVEQLPSLQVLDLSGCRLTQPPGLRLWPGARLHLLDLSRNALSSPAGVLSAQGGGAALLDVSGNPLRGEWGAHAFAALGPRAAVNLSRTELTALTATMLRALRPLRLVDLGANPLDCAKCATRHLQQWLRNGTGPSVLWLGEQRPPQCSQPPLWRGRAVVAAPGPAASQCAPPPPSWSGAAVGGAVVVGALLAAAAIALLSLRFRLELTYVVHVLRAKRSVQGAAGAAGGAQSDFDAFVCYSKHDRPWVLGELLPRLEGSNPRYRLCLHERDFPLGSLIVQNIVECMARSRHTIMILTPAFVGSQWCQWELEMATHRLLEGAGRDFLVLVELQPLDAKALPRLLRLLVETRTFLQWPSGCAPGGCCGRGAEGAEEAAWRRLRAALGPPIRRSSRHGPSTPVLPKPALPPNLAPAIDDKATVAFVKDKDPPLIGGDFPSKNCIALDV</sequence>
<keyword evidence="3" id="KW-0399">Innate immunity</keyword>
<keyword evidence="5 13" id="KW-0812">Transmembrane</keyword>
<reference evidence="15" key="1">
    <citation type="submission" date="2018-08" db="EMBL/GenBank/DDBJ databases">
        <title>Toll-like receptor signalling promotes blastema cell proliferation during leg regeneration via insect macrophage.</title>
        <authorList>
            <person name="Bando T."/>
            <person name="Okumura M."/>
            <person name="Bando Y."/>
            <person name="Hagiwara M."/>
            <person name="Hamada Y."/>
            <person name="Ishimaru Y."/>
            <person name="Mito T."/>
            <person name="Noji S."/>
            <person name="Ohuchi H."/>
        </authorList>
    </citation>
    <scope>NUCLEOTIDE SEQUENCE</scope>
</reference>
<evidence type="ECO:0000256" key="5">
    <source>
        <dbReference type="ARBA" id="ARBA00022692"/>
    </source>
</evidence>
<accession>A0A455R5U1</accession>
<gene>
    <name evidence="15" type="primary">Toll2-3</name>
</gene>
<dbReference type="PRINTS" id="PR00019">
    <property type="entry name" value="LEURICHRPT"/>
</dbReference>
<evidence type="ECO:0000256" key="8">
    <source>
        <dbReference type="ARBA" id="ARBA00022859"/>
    </source>
</evidence>
<dbReference type="Pfam" id="PF13676">
    <property type="entry name" value="TIR_2"/>
    <property type="match status" value="1"/>
</dbReference>
<evidence type="ECO:0000256" key="11">
    <source>
        <dbReference type="ARBA" id="ARBA00023170"/>
    </source>
</evidence>
<evidence type="ECO:0000256" key="1">
    <source>
        <dbReference type="ARBA" id="ARBA00004479"/>
    </source>
</evidence>
<dbReference type="SMART" id="SM00369">
    <property type="entry name" value="LRR_TYP"/>
    <property type="match status" value="6"/>
</dbReference>
<keyword evidence="4" id="KW-0433">Leucine-rich repeat</keyword>
<dbReference type="SUPFAM" id="SSF52058">
    <property type="entry name" value="L domain-like"/>
    <property type="match status" value="1"/>
</dbReference>
<keyword evidence="8" id="KW-0391">Immunity</keyword>
<comment type="subcellular location">
    <subcellularLocation>
        <location evidence="1">Membrane</location>
        <topology evidence="1">Single-pass type I membrane protein</topology>
    </subcellularLocation>
</comment>
<dbReference type="Pfam" id="PF13855">
    <property type="entry name" value="LRR_8"/>
    <property type="match status" value="1"/>
</dbReference>
<dbReference type="GO" id="GO:0007165">
    <property type="term" value="P:signal transduction"/>
    <property type="evidence" value="ECO:0007669"/>
    <property type="project" value="InterPro"/>
</dbReference>
<evidence type="ECO:0000256" key="7">
    <source>
        <dbReference type="ARBA" id="ARBA00022737"/>
    </source>
</evidence>
<dbReference type="GO" id="GO:0005886">
    <property type="term" value="C:plasma membrane"/>
    <property type="evidence" value="ECO:0007669"/>
    <property type="project" value="TreeGrafter"/>
</dbReference>
<evidence type="ECO:0000256" key="3">
    <source>
        <dbReference type="ARBA" id="ARBA00022588"/>
    </source>
</evidence>
<dbReference type="FunFam" id="3.40.50.10140:FF:000001">
    <property type="entry name" value="Toll-like receptor 2"/>
    <property type="match status" value="1"/>
</dbReference>
<proteinExistence type="evidence at transcript level"/>
<comment type="similarity">
    <text evidence="2">Belongs to the Toll-like receptor family.</text>
</comment>
<dbReference type="GO" id="GO:0045087">
    <property type="term" value="P:innate immune response"/>
    <property type="evidence" value="ECO:0007669"/>
    <property type="project" value="UniProtKB-KW"/>
</dbReference>
<dbReference type="Gene3D" id="3.80.10.10">
    <property type="entry name" value="Ribonuclease Inhibitor"/>
    <property type="match status" value="2"/>
</dbReference>
<dbReference type="InterPro" id="IPR035897">
    <property type="entry name" value="Toll_tir_struct_dom_sf"/>
</dbReference>
<evidence type="ECO:0000256" key="6">
    <source>
        <dbReference type="ARBA" id="ARBA00022729"/>
    </source>
</evidence>
<evidence type="ECO:0000256" key="13">
    <source>
        <dbReference type="SAM" id="Phobius"/>
    </source>
</evidence>
<keyword evidence="6" id="KW-0732">Signal</keyword>
<keyword evidence="10 13" id="KW-0472">Membrane</keyword>
<keyword evidence="9 13" id="KW-1133">Transmembrane helix</keyword>
<evidence type="ECO:0000256" key="4">
    <source>
        <dbReference type="ARBA" id="ARBA00022614"/>
    </source>
</evidence>
<dbReference type="Pfam" id="PF00560">
    <property type="entry name" value="LRR_1"/>
    <property type="match status" value="1"/>
</dbReference>
<dbReference type="InterPro" id="IPR032675">
    <property type="entry name" value="LRR_dom_sf"/>
</dbReference>
<dbReference type="EMBL" id="LC422661">
    <property type="protein sequence ID" value="BBG28451.1"/>
    <property type="molecule type" value="mRNA"/>
</dbReference>